<comment type="caution">
    <text evidence="2">The sequence shown here is derived from an EMBL/GenBank/DDBJ whole genome shotgun (WGS) entry which is preliminary data.</text>
</comment>
<keyword evidence="3" id="KW-1185">Reference proteome</keyword>
<sequence length="235" mass="26773">MLEIDQDDHMSDEADGGSDLPAMNTELAQTLGDIVAQLVGDLMQIDLQLVKCKRALALLQPKKDGRLDLKFWKKETIPGKHPAPVRWRRLKAGLQPPRRGVKQDRRVPGVDPRQRKWTALRVPAKRLSMQAKRSRGFVETHPWVVEVLDMTQKLLEARVGCWSSSARCEGTRPWGQVGRDWVAGIGEDLDAKMPCWEVVAAKMKELDRAEAEEARRLVEKTNEADRLRTWVVRND</sequence>
<dbReference type="EMBL" id="VOPW01000002">
    <property type="protein sequence ID" value="TXC62142.1"/>
    <property type="molecule type" value="Genomic_DNA"/>
</dbReference>
<name>A0A5C6TN81_9BURK</name>
<feature type="region of interest" description="Disordered" evidence="1">
    <location>
        <begin position="1"/>
        <end position="21"/>
    </location>
</feature>
<gene>
    <name evidence="2" type="ORF">FSC37_22565</name>
</gene>
<protein>
    <submittedName>
        <fullName evidence="2">Uncharacterized protein</fullName>
    </submittedName>
</protein>
<dbReference type="Proteomes" id="UP000321832">
    <property type="component" value="Unassembled WGS sequence"/>
</dbReference>
<evidence type="ECO:0000313" key="3">
    <source>
        <dbReference type="Proteomes" id="UP000321832"/>
    </source>
</evidence>
<evidence type="ECO:0000256" key="1">
    <source>
        <dbReference type="SAM" id="MobiDB-lite"/>
    </source>
</evidence>
<reference evidence="2 3" key="1">
    <citation type="submission" date="2019-08" db="EMBL/GenBank/DDBJ databases">
        <authorList>
            <person name="Khan S.A."/>
            <person name="Jeon C.O."/>
            <person name="Jeong S.E."/>
        </authorList>
    </citation>
    <scope>NUCLEOTIDE SEQUENCE [LARGE SCALE GENOMIC DNA]</scope>
    <source>
        <strain evidence="3">IMCC1728</strain>
    </source>
</reference>
<evidence type="ECO:0000313" key="2">
    <source>
        <dbReference type="EMBL" id="TXC62142.1"/>
    </source>
</evidence>
<accession>A0A5C6TN81</accession>
<dbReference type="AlphaFoldDB" id="A0A5C6TN81"/>
<proteinExistence type="predicted"/>
<organism evidence="2 3">
    <name type="scientific">Piscinibacter aquaticus</name>
    <dbReference type="NCBI Taxonomy" id="392597"/>
    <lineage>
        <taxon>Bacteria</taxon>
        <taxon>Pseudomonadati</taxon>
        <taxon>Pseudomonadota</taxon>
        <taxon>Betaproteobacteria</taxon>
        <taxon>Burkholderiales</taxon>
        <taxon>Sphaerotilaceae</taxon>
        <taxon>Piscinibacter</taxon>
    </lineage>
</organism>